<evidence type="ECO:0000313" key="2">
    <source>
        <dbReference type="Proteomes" id="UP000577408"/>
    </source>
</evidence>
<name>A0A7H0KBA4_9CORY</name>
<reference evidence="1 2" key="1">
    <citation type="submission" date="2020-05" db="EMBL/GenBank/DDBJ databases">
        <title>Descriptions of Corynebacterium xxxx sp. nov., Corynebacterium yyyy sp. nov. and Corynebacterium zzzz sp. nov.</title>
        <authorList>
            <person name="Zhang G."/>
        </authorList>
    </citation>
    <scope>NUCLEOTIDE SEQUENCE [LARGE SCALE GENOMIC DNA]</scope>
    <source>
        <strain evidence="2">zg-913</strain>
    </source>
</reference>
<keyword evidence="2" id="KW-1185">Reference proteome</keyword>
<dbReference type="AlphaFoldDB" id="A0A7H0KBA4"/>
<evidence type="ECO:0008006" key="3">
    <source>
        <dbReference type="Google" id="ProtNLM"/>
    </source>
</evidence>
<comment type="caution">
    <text evidence="1">The sequence shown here is derived from an EMBL/GenBank/DDBJ whole genome shotgun (WGS) entry which is preliminary data.</text>
</comment>
<proteinExistence type="predicted"/>
<organism evidence="1 2">
    <name type="scientific">Corynebacterium wankanglinii</name>
    <dbReference type="NCBI Taxonomy" id="2735136"/>
    <lineage>
        <taxon>Bacteria</taxon>
        <taxon>Bacillati</taxon>
        <taxon>Actinomycetota</taxon>
        <taxon>Actinomycetes</taxon>
        <taxon>Mycobacteriales</taxon>
        <taxon>Corynebacteriaceae</taxon>
        <taxon>Corynebacterium</taxon>
    </lineage>
</organism>
<evidence type="ECO:0000313" key="1">
    <source>
        <dbReference type="EMBL" id="MBA1838323.1"/>
    </source>
</evidence>
<accession>A0A7H0KBA4</accession>
<dbReference type="RefSeq" id="WP_181193011.1">
    <property type="nucleotide sequence ID" value="NZ_JABFED010000009.1"/>
</dbReference>
<dbReference type="EMBL" id="JABFED010000009">
    <property type="protein sequence ID" value="MBA1838323.1"/>
    <property type="molecule type" value="Genomic_DNA"/>
</dbReference>
<protein>
    <recommendedName>
        <fullName evidence="3">Bacteriocin biosynthesis cyclodehydratase domain-containing protein</fullName>
    </recommendedName>
</protein>
<dbReference type="Gene3D" id="3.40.50.720">
    <property type="entry name" value="NAD(P)-binding Rossmann-like Domain"/>
    <property type="match status" value="1"/>
</dbReference>
<sequence length="276" mass="28955">MINDHTRVKLAAGAQPFLRAHNVIQFGADATRTGMVTTERADDVAALLSTLQRARQLSWVIEQLAPIVGADAARSLVDDLVSYRVLTPAARPSVLLVGHGPLASALTSRLRESGLDVRTPARGEALSRFLLRTDRWLPVTAVNSTALLGELAALTRIRQGPVVPVTQADARVAVGPVCARPGPCPLCVRLYLLGRDPNWPVVEQHSPLSVSGEPASAAAGAAFAAVTLRRLAGVPDPPGVSAPTPSPGHLSVVDPFAPIPVSTATLPPHPDCSMCY</sequence>
<dbReference type="Proteomes" id="UP000577408">
    <property type="component" value="Unassembled WGS sequence"/>
</dbReference>
<gene>
    <name evidence="1" type="ORF">HMA55_10580</name>
</gene>